<dbReference type="GO" id="GO:0004674">
    <property type="term" value="F:protein serine/threonine kinase activity"/>
    <property type="evidence" value="ECO:0007669"/>
    <property type="project" value="TreeGrafter"/>
</dbReference>
<dbReference type="SMART" id="SM00220">
    <property type="entry name" value="S_TKc"/>
    <property type="match status" value="1"/>
</dbReference>
<keyword evidence="3" id="KW-1185">Reference proteome</keyword>
<dbReference type="InterPro" id="IPR001245">
    <property type="entry name" value="Ser-Thr/Tyr_kinase_cat_dom"/>
</dbReference>
<feature type="domain" description="Protein kinase" evidence="1">
    <location>
        <begin position="55"/>
        <end position="327"/>
    </location>
</feature>
<evidence type="ECO:0000313" key="2">
    <source>
        <dbReference type="EMBL" id="KAG5637384.1"/>
    </source>
</evidence>
<dbReference type="Proteomes" id="UP000717328">
    <property type="component" value="Unassembled WGS sequence"/>
</dbReference>
<evidence type="ECO:0000313" key="3">
    <source>
        <dbReference type="Proteomes" id="UP000717328"/>
    </source>
</evidence>
<dbReference type="InterPro" id="IPR011009">
    <property type="entry name" value="Kinase-like_dom_sf"/>
</dbReference>
<dbReference type="EMBL" id="JABCKI010005834">
    <property type="protein sequence ID" value="KAG5637384.1"/>
    <property type="molecule type" value="Genomic_DNA"/>
</dbReference>
<dbReference type="GO" id="GO:0005524">
    <property type="term" value="F:ATP binding"/>
    <property type="evidence" value="ECO:0007669"/>
    <property type="project" value="InterPro"/>
</dbReference>
<sequence length="459" mass="52022">MSCSSDKAQRLLDTFQQVLDMPHLKSEFRRQLIVASQRLATKSDLYCYDLGDFALCSENPIAAGGFSDIFKGRLRSQVVALKTIRFYKNDAIEHTLKCISKEVILWRQLSHPNVLPVYGIYRFRKRICIVSPWMKAGDVNYYLKNNPEVNRLQLINDVGEGLRYLHKNRIIHGDLKGANILVNDAGRACLSDFGISSVFDEKILAWISSYTSVSPKGGFVRWQAPEMFATEHDQIINNTIESDVYSWACVCYEIFTGNMPFSNISDSGVILRVTSGKRPSRPLDTSPAWHSWGLTEYIWQLMEECWVTNPKERPTTDQLLLRLSAWLASDERSSASDSVLAPASFRANMGPPTDDWFSVSDLELLLGEDRNPLPMIPEGSYPFPLVNMDDDSVSLNPTTTFGGPSSYDNEYFLGRDREMDEACEYDYRSLGVEIQDYIDEDSKLQEVTKGSDGVGEDFF</sequence>
<dbReference type="OrthoDB" id="122279at2759"/>
<reference evidence="2" key="2">
    <citation type="submission" date="2021-10" db="EMBL/GenBank/DDBJ databases">
        <title>Phylogenomics reveals ancestral predisposition of the termite-cultivated fungus Termitomyces towards a domesticated lifestyle.</title>
        <authorList>
            <person name="Auxier B."/>
            <person name="Grum-Grzhimaylo A."/>
            <person name="Cardenas M.E."/>
            <person name="Lodge J.D."/>
            <person name="Laessoe T."/>
            <person name="Pedersen O."/>
            <person name="Smith M.E."/>
            <person name="Kuyper T.W."/>
            <person name="Franco-Molano E.A."/>
            <person name="Baroni T.J."/>
            <person name="Aanen D.K."/>
        </authorList>
    </citation>
    <scope>NUCLEOTIDE SEQUENCE</scope>
    <source>
        <strain evidence="2">D49</strain>
    </source>
</reference>
<dbReference type="Gene3D" id="1.10.510.10">
    <property type="entry name" value="Transferase(Phosphotransferase) domain 1"/>
    <property type="match status" value="1"/>
</dbReference>
<dbReference type="PROSITE" id="PS50011">
    <property type="entry name" value="PROTEIN_KINASE_DOM"/>
    <property type="match status" value="1"/>
</dbReference>
<gene>
    <name evidence="2" type="ORF">H0H81_004761</name>
</gene>
<name>A0A9P7FUP7_9AGAR</name>
<dbReference type="AlphaFoldDB" id="A0A9P7FUP7"/>
<dbReference type="SUPFAM" id="SSF56112">
    <property type="entry name" value="Protein kinase-like (PK-like)"/>
    <property type="match status" value="1"/>
</dbReference>
<comment type="caution">
    <text evidence="2">The sequence shown here is derived from an EMBL/GenBank/DDBJ whole genome shotgun (WGS) entry which is preliminary data.</text>
</comment>
<organism evidence="2 3">
    <name type="scientific">Sphagnurus paluster</name>
    <dbReference type="NCBI Taxonomy" id="117069"/>
    <lineage>
        <taxon>Eukaryota</taxon>
        <taxon>Fungi</taxon>
        <taxon>Dikarya</taxon>
        <taxon>Basidiomycota</taxon>
        <taxon>Agaricomycotina</taxon>
        <taxon>Agaricomycetes</taxon>
        <taxon>Agaricomycetidae</taxon>
        <taxon>Agaricales</taxon>
        <taxon>Tricholomatineae</taxon>
        <taxon>Lyophyllaceae</taxon>
        <taxon>Sphagnurus</taxon>
    </lineage>
</organism>
<dbReference type="InterPro" id="IPR051681">
    <property type="entry name" value="Ser/Thr_Kinases-Pseudokinases"/>
</dbReference>
<dbReference type="InterPro" id="IPR008271">
    <property type="entry name" value="Ser/Thr_kinase_AS"/>
</dbReference>
<proteinExistence type="predicted"/>
<accession>A0A9P7FUP7</accession>
<dbReference type="InterPro" id="IPR000719">
    <property type="entry name" value="Prot_kinase_dom"/>
</dbReference>
<dbReference type="PROSITE" id="PS00108">
    <property type="entry name" value="PROTEIN_KINASE_ST"/>
    <property type="match status" value="1"/>
</dbReference>
<reference evidence="2" key="1">
    <citation type="submission" date="2021-02" db="EMBL/GenBank/DDBJ databases">
        <authorList>
            <person name="Nieuwenhuis M."/>
            <person name="Van De Peppel L.J.J."/>
        </authorList>
    </citation>
    <scope>NUCLEOTIDE SEQUENCE</scope>
    <source>
        <strain evidence="2">D49</strain>
    </source>
</reference>
<evidence type="ECO:0000259" key="1">
    <source>
        <dbReference type="PROSITE" id="PS50011"/>
    </source>
</evidence>
<dbReference type="PANTHER" id="PTHR44329">
    <property type="entry name" value="SERINE/THREONINE-PROTEIN KINASE TNNI3K-RELATED"/>
    <property type="match status" value="1"/>
</dbReference>
<protein>
    <recommendedName>
        <fullName evidence="1">Protein kinase domain-containing protein</fullName>
    </recommendedName>
</protein>
<dbReference type="Pfam" id="PF07714">
    <property type="entry name" value="PK_Tyr_Ser-Thr"/>
    <property type="match status" value="1"/>
</dbReference>